<dbReference type="Pfam" id="PF00144">
    <property type="entry name" value="Beta-lactamase"/>
    <property type="match status" value="1"/>
</dbReference>
<dbReference type="AlphaFoldDB" id="X1V5X6"/>
<dbReference type="Gene3D" id="3.40.710.10">
    <property type="entry name" value="DD-peptidase/beta-lactamase superfamily"/>
    <property type="match status" value="1"/>
</dbReference>
<evidence type="ECO:0000259" key="1">
    <source>
        <dbReference type="Pfam" id="PF00144"/>
    </source>
</evidence>
<dbReference type="EMBL" id="BARW01018533">
    <property type="protein sequence ID" value="GAJ00030.1"/>
    <property type="molecule type" value="Genomic_DNA"/>
</dbReference>
<gene>
    <name evidence="2" type="ORF">S12H4_31713</name>
</gene>
<dbReference type="PANTHER" id="PTHR43283">
    <property type="entry name" value="BETA-LACTAMASE-RELATED"/>
    <property type="match status" value="1"/>
</dbReference>
<protein>
    <recommendedName>
        <fullName evidence="1">Beta-lactamase-related domain-containing protein</fullName>
    </recommendedName>
</protein>
<organism evidence="2">
    <name type="scientific">marine sediment metagenome</name>
    <dbReference type="NCBI Taxonomy" id="412755"/>
    <lineage>
        <taxon>unclassified sequences</taxon>
        <taxon>metagenomes</taxon>
        <taxon>ecological metagenomes</taxon>
    </lineage>
</organism>
<feature type="non-terminal residue" evidence="2">
    <location>
        <position position="240"/>
    </location>
</feature>
<evidence type="ECO:0000313" key="2">
    <source>
        <dbReference type="EMBL" id="GAJ00030.1"/>
    </source>
</evidence>
<dbReference type="InterPro" id="IPR001466">
    <property type="entry name" value="Beta-lactam-related"/>
</dbReference>
<proteinExistence type="predicted"/>
<dbReference type="SUPFAM" id="SSF56601">
    <property type="entry name" value="beta-lactamase/transpeptidase-like"/>
    <property type="match status" value="1"/>
</dbReference>
<dbReference type="InterPro" id="IPR050789">
    <property type="entry name" value="Diverse_Enzym_Activities"/>
</dbReference>
<accession>X1V5X6</accession>
<feature type="domain" description="Beta-lactamase-related" evidence="1">
    <location>
        <begin position="69"/>
        <end position="239"/>
    </location>
</feature>
<dbReference type="PANTHER" id="PTHR43283:SF3">
    <property type="entry name" value="BETA-LACTAMASE FAMILY PROTEIN (AFU_ORTHOLOGUE AFUA_5G07500)"/>
    <property type="match status" value="1"/>
</dbReference>
<reference evidence="2" key="1">
    <citation type="journal article" date="2014" name="Front. Microbiol.">
        <title>High frequency of phylogenetically diverse reductive dehalogenase-homologous genes in deep subseafloor sedimentary metagenomes.</title>
        <authorList>
            <person name="Kawai M."/>
            <person name="Futagami T."/>
            <person name="Toyoda A."/>
            <person name="Takaki Y."/>
            <person name="Nishi S."/>
            <person name="Hori S."/>
            <person name="Arai W."/>
            <person name="Tsubouchi T."/>
            <person name="Morono Y."/>
            <person name="Uchiyama I."/>
            <person name="Ito T."/>
            <person name="Fujiyama A."/>
            <person name="Inagaki F."/>
            <person name="Takami H."/>
        </authorList>
    </citation>
    <scope>NUCLEOTIDE SEQUENCE</scope>
    <source>
        <strain evidence="2">Expedition CK06-06</strain>
    </source>
</reference>
<comment type="caution">
    <text evidence="2">The sequence shown here is derived from an EMBL/GenBank/DDBJ whole genome shotgun (WGS) entry which is preliminary data.</text>
</comment>
<name>X1V5X6_9ZZZZ</name>
<dbReference type="InterPro" id="IPR012338">
    <property type="entry name" value="Beta-lactam/transpept-like"/>
</dbReference>
<sequence>MKNFLSIILLAFCILEGGVAGEAATLHSRTAAPDPVNRTVEEWLEFALGPHFDVPGAIVHISTPYWDGTWTSGTADLTTGRPITEVDTFRIASISKTFTATVVLQLVDEGVLSLEDTLDRFGNGFGLSFAGLITIRQLLNHTSGVADWSGSTEALDDLCSCSPPEALLLGYTPQEMVDMAVSLGPLWPPGGGWEYSDTNYILLGMVIEWALQSTVTGTLLPEVIEERILTPLALDHTTYP</sequence>